<keyword evidence="1" id="KW-0540">Nuclease</keyword>
<sequence>MDFVAIDFETANEKRNSACALGITVVEDGEVVQEKYWLIKPYENRFAPMNIWIHGITEEDVVNEPTFEEIWDEIKPYLEGKFVIAHNAAFDISVLRRTLDTYNIPYPSFQYACTVVMSKNYYDGVANYKLNTIARALGIEFKHHHASEDATAAARIFIDMCNGLEINNSDDIENKLFIRVGKVFEGGYNSCGKSKSVIKGFEIRRKYIETSERKRVIIDSLKDKTVVFTGPLGSMSRIEAMASVRAASGIAGSSVTRKTDYLVTGIKGKDKLSNSNKSTKYRKAESLIEKGYNIEIISDEEYFQMIYGEKLS</sequence>
<dbReference type="InterPro" id="IPR013520">
    <property type="entry name" value="Ribonucl_H"/>
</dbReference>
<dbReference type="CDD" id="cd06130">
    <property type="entry name" value="DNA_pol_III_epsilon_like"/>
    <property type="match status" value="1"/>
</dbReference>
<reference evidence="3" key="2">
    <citation type="submission" date="2021-04" db="EMBL/GenBank/DDBJ databases">
        <authorList>
            <person name="Dong X."/>
        </authorList>
    </citation>
    <scope>NUCLEOTIDE SEQUENCE</scope>
    <source>
        <strain evidence="3">ZWT</strain>
    </source>
</reference>
<dbReference type="InterPro" id="IPR036420">
    <property type="entry name" value="BRCT_dom_sf"/>
</dbReference>
<keyword evidence="1" id="KW-0269">Exonuclease</keyword>
<feature type="domain" description="BRCT" evidence="2">
    <location>
        <begin position="216"/>
        <end position="312"/>
    </location>
</feature>
<dbReference type="CDD" id="cd17748">
    <property type="entry name" value="BRCT_DNA_ligase_like"/>
    <property type="match status" value="1"/>
</dbReference>
<evidence type="ECO:0000259" key="2">
    <source>
        <dbReference type="PROSITE" id="PS50172"/>
    </source>
</evidence>
<dbReference type="AlphaFoldDB" id="A0A9J6NWJ6"/>
<dbReference type="Gene3D" id="3.40.50.10190">
    <property type="entry name" value="BRCT domain"/>
    <property type="match status" value="1"/>
</dbReference>
<dbReference type="SUPFAM" id="SSF52113">
    <property type="entry name" value="BRCT domain"/>
    <property type="match status" value="1"/>
</dbReference>
<dbReference type="InterPro" id="IPR001357">
    <property type="entry name" value="BRCT_dom"/>
</dbReference>
<dbReference type="Proteomes" id="UP001056429">
    <property type="component" value="Unassembled WGS sequence"/>
</dbReference>
<dbReference type="InterPro" id="IPR012337">
    <property type="entry name" value="RNaseH-like_sf"/>
</dbReference>
<keyword evidence="1" id="KW-0378">Hydrolase</keyword>
<comment type="caution">
    <text evidence="3">The sequence shown here is derived from an EMBL/GenBank/DDBJ whole genome shotgun (WGS) entry which is preliminary data.</text>
</comment>
<evidence type="ECO:0000313" key="4">
    <source>
        <dbReference type="Proteomes" id="UP001056429"/>
    </source>
</evidence>
<dbReference type="Gene3D" id="3.30.420.10">
    <property type="entry name" value="Ribonuclease H-like superfamily/Ribonuclease H"/>
    <property type="match status" value="1"/>
</dbReference>
<gene>
    <name evidence="3" type="ORF">KDK92_02625</name>
</gene>
<accession>A0A9J6NWJ6</accession>
<evidence type="ECO:0000256" key="1">
    <source>
        <dbReference type="ARBA" id="ARBA00022839"/>
    </source>
</evidence>
<dbReference type="PANTHER" id="PTHR30231">
    <property type="entry name" value="DNA POLYMERASE III SUBUNIT EPSILON"/>
    <property type="match status" value="1"/>
</dbReference>
<dbReference type="NCBIfam" id="NF004844">
    <property type="entry name" value="PRK06195.1"/>
    <property type="match status" value="1"/>
</dbReference>
<dbReference type="RefSeq" id="WP_250857491.1">
    <property type="nucleotide sequence ID" value="NZ_JAGSOJ010000001.1"/>
</dbReference>
<dbReference type="FunFam" id="3.30.420.10:FF:000045">
    <property type="entry name" value="3'-5' exonuclease DinG"/>
    <property type="match status" value="1"/>
</dbReference>
<dbReference type="SMART" id="SM00479">
    <property type="entry name" value="EXOIII"/>
    <property type="match status" value="1"/>
</dbReference>
<dbReference type="EMBL" id="JAGSOJ010000001">
    <property type="protein sequence ID" value="MCM1988619.1"/>
    <property type="molecule type" value="Genomic_DNA"/>
</dbReference>
<dbReference type="InterPro" id="IPR036397">
    <property type="entry name" value="RNaseH_sf"/>
</dbReference>
<dbReference type="GO" id="GO:0005829">
    <property type="term" value="C:cytosol"/>
    <property type="evidence" value="ECO:0007669"/>
    <property type="project" value="TreeGrafter"/>
</dbReference>
<dbReference type="SUPFAM" id="SSF53098">
    <property type="entry name" value="Ribonuclease H-like"/>
    <property type="match status" value="1"/>
</dbReference>
<dbReference type="PANTHER" id="PTHR30231:SF42">
    <property type="entry name" value="EXONUCLEASE"/>
    <property type="match status" value="1"/>
</dbReference>
<evidence type="ECO:0000313" key="3">
    <source>
        <dbReference type="EMBL" id="MCM1988619.1"/>
    </source>
</evidence>
<reference evidence="3" key="1">
    <citation type="journal article" date="2021" name="mSystems">
        <title>Bacteria and Archaea Synergistically Convert Glycine Betaine to Biogenic Methane in the Formosa Cold Seep of the South China Sea.</title>
        <authorList>
            <person name="Li L."/>
            <person name="Zhang W."/>
            <person name="Zhang S."/>
            <person name="Song L."/>
            <person name="Sun Q."/>
            <person name="Zhang H."/>
            <person name="Xiang H."/>
            <person name="Dong X."/>
        </authorList>
    </citation>
    <scope>NUCLEOTIDE SEQUENCE</scope>
    <source>
        <strain evidence="3">ZWT</strain>
    </source>
</reference>
<dbReference type="Pfam" id="PF00929">
    <property type="entry name" value="RNase_T"/>
    <property type="match status" value="1"/>
</dbReference>
<name>A0A9J6NWJ6_9CLOT</name>
<keyword evidence="4" id="KW-1185">Reference proteome</keyword>
<dbReference type="GO" id="GO:0008408">
    <property type="term" value="F:3'-5' exonuclease activity"/>
    <property type="evidence" value="ECO:0007669"/>
    <property type="project" value="TreeGrafter"/>
</dbReference>
<organism evidence="3 4">
    <name type="scientific">Oceanirhabdus seepicola</name>
    <dbReference type="NCBI Taxonomy" id="2828781"/>
    <lineage>
        <taxon>Bacteria</taxon>
        <taxon>Bacillati</taxon>
        <taxon>Bacillota</taxon>
        <taxon>Clostridia</taxon>
        <taxon>Eubacteriales</taxon>
        <taxon>Clostridiaceae</taxon>
        <taxon>Oceanirhabdus</taxon>
    </lineage>
</organism>
<dbReference type="PROSITE" id="PS50172">
    <property type="entry name" value="BRCT"/>
    <property type="match status" value="1"/>
</dbReference>
<protein>
    <submittedName>
        <fullName evidence="3">3'-5' exoribonuclease</fullName>
    </submittedName>
</protein>
<dbReference type="GO" id="GO:0003676">
    <property type="term" value="F:nucleic acid binding"/>
    <property type="evidence" value="ECO:0007669"/>
    <property type="project" value="InterPro"/>
</dbReference>
<proteinExistence type="predicted"/>